<feature type="region of interest" description="Disordered" evidence="8">
    <location>
        <begin position="223"/>
        <end position="257"/>
    </location>
</feature>
<dbReference type="InterPro" id="IPR027756">
    <property type="entry name" value="Ovo-like"/>
</dbReference>
<evidence type="ECO:0000256" key="2">
    <source>
        <dbReference type="ARBA" id="ARBA00022723"/>
    </source>
</evidence>
<dbReference type="InterPro" id="IPR013087">
    <property type="entry name" value="Znf_C2H2_type"/>
</dbReference>
<feature type="compositionally biased region" description="Polar residues" evidence="8">
    <location>
        <begin position="485"/>
        <end position="506"/>
    </location>
</feature>
<evidence type="ECO:0000313" key="11">
    <source>
        <dbReference type="RefSeq" id="XP_005106920.3"/>
    </source>
</evidence>
<protein>
    <submittedName>
        <fullName evidence="11">Sialidase</fullName>
    </submittedName>
</protein>
<dbReference type="SMART" id="SM00355">
    <property type="entry name" value="ZnF_C2H2"/>
    <property type="match status" value="4"/>
</dbReference>
<feature type="domain" description="C2H2-type" evidence="9">
    <location>
        <begin position="734"/>
        <end position="762"/>
    </location>
</feature>
<dbReference type="SUPFAM" id="SSF57667">
    <property type="entry name" value="beta-beta-alpha zinc fingers"/>
    <property type="match status" value="1"/>
</dbReference>
<feature type="domain" description="C2H2-type" evidence="9">
    <location>
        <begin position="667"/>
        <end position="694"/>
    </location>
</feature>
<keyword evidence="6" id="KW-0539">Nucleus</keyword>
<evidence type="ECO:0000256" key="3">
    <source>
        <dbReference type="ARBA" id="ARBA00022737"/>
    </source>
</evidence>
<feature type="compositionally biased region" description="Low complexity" evidence="8">
    <location>
        <begin position="507"/>
        <end position="533"/>
    </location>
</feature>
<organism evidence="10 11">
    <name type="scientific">Aplysia californica</name>
    <name type="common">California sea hare</name>
    <dbReference type="NCBI Taxonomy" id="6500"/>
    <lineage>
        <taxon>Eukaryota</taxon>
        <taxon>Metazoa</taxon>
        <taxon>Spiralia</taxon>
        <taxon>Lophotrochozoa</taxon>
        <taxon>Mollusca</taxon>
        <taxon>Gastropoda</taxon>
        <taxon>Heterobranchia</taxon>
        <taxon>Euthyneura</taxon>
        <taxon>Tectipleura</taxon>
        <taxon>Aplysiida</taxon>
        <taxon>Aplysioidea</taxon>
        <taxon>Aplysiidae</taxon>
        <taxon>Aplysia</taxon>
    </lineage>
</organism>
<evidence type="ECO:0000256" key="1">
    <source>
        <dbReference type="ARBA" id="ARBA00004123"/>
    </source>
</evidence>
<accession>A0ABM0K222</accession>
<dbReference type="PROSITE" id="PS50157">
    <property type="entry name" value="ZINC_FINGER_C2H2_2"/>
    <property type="match status" value="4"/>
</dbReference>
<evidence type="ECO:0000256" key="5">
    <source>
        <dbReference type="ARBA" id="ARBA00022833"/>
    </source>
</evidence>
<keyword evidence="4 7" id="KW-0863">Zinc-finger</keyword>
<evidence type="ECO:0000256" key="8">
    <source>
        <dbReference type="SAM" id="MobiDB-lite"/>
    </source>
</evidence>
<feature type="domain" description="C2H2-type" evidence="9">
    <location>
        <begin position="695"/>
        <end position="723"/>
    </location>
</feature>
<feature type="region of interest" description="Disordered" evidence="8">
    <location>
        <begin position="177"/>
        <end position="202"/>
    </location>
</feature>
<feature type="compositionally biased region" description="Polar residues" evidence="8">
    <location>
        <begin position="223"/>
        <end position="245"/>
    </location>
</feature>
<feature type="region of interest" description="Disordered" evidence="8">
    <location>
        <begin position="553"/>
        <end position="573"/>
    </location>
</feature>
<dbReference type="PANTHER" id="PTHR10032:SF271">
    <property type="entry name" value="RH12261P-RELATED"/>
    <property type="match status" value="1"/>
</dbReference>
<dbReference type="Pfam" id="PF13894">
    <property type="entry name" value="zf-C2H2_4"/>
    <property type="match status" value="1"/>
</dbReference>
<evidence type="ECO:0000256" key="6">
    <source>
        <dbReference type="ARBA" id="ARBA00023242"/>
    </source>
</evidence>
<feature type="domain" description="C2H2-type" evidence="9">
    <location>
        <begin position="639"/>
        <end position="666"/>
    </location>
</feature>
<feature type="compositionally biased region" description="Basic and acidic residues" evidence="8">
    <location>
        <begin position="246"/>
        <end position="255"/>
    </location>
</feature>
<evidence type="ECO:0000313" key="10">
    <source>
        <dbReference type="Proteomes" id="UP000694888"/>
    </source>
</evidence>
<keyword evidence="2" id="KW-0479">Metal-binding</keyword>
<dbReference type="Proteomes" id="UP000694888">
    <property type="component" value="Unplaced"/>
</dbReference>
<dbReference type="RefSeq" id="XP_005106920.3">
    <property type="nucleotide sequence ID" value="XM_005106863.3"/>
</dbReference>
<dbReference type="GeneID" id="101845192"/>
<name>A0ABM0K222_APLCA</name>
<keyword evidence="5" id="KW-0862">Zinc</keyword>
<evidence type="ECO:0000259" key="9">
    <source>
        <dbReference type="PROSITE" id="PS50157"/>
    </source>
</evidence>
<reference evidence="11" key="1">
    <citation type="submission" date="2025-08" db="UniProtKB">
        <authorList>
            <consortium name="RefSeq"/>
        </authorList>
    </citation>
    <scope>IDENTIFICATION</scope>
</reference>
<keyword evidence="3" id="KW-0677">Repeat</keyword>
<evidence type="ECO:0000256" key="4">
    <source>
        <dbReference type="ARBA" id="ARBA00022771"/>
    </source>
</evidence>
<dbReference type="PANTHER" id="PTHR10032">
    <property type="entry name" value="ZINC FINGER PROTEIN WITH KRAB AND SCAN DOMAINS"/>
    <property type="match status" value="1"/>
</dbReference>
<keyword evidence="10" id="KW-1185">Reference proteome</keyword>
<dbReference type="InterPro" id="IPR036236">
    <property type="entry name" value="Znf_C2H2_sf"/>
</dbReference>
<feature type="region of interest" description="Disordered" evidence="8">
    <location>
        <begin position="467"/>
        <end position="535"/>
    </location>
</feature>
<feature type="region of interest" description="Disordered" evidence="8">
    <location>
        <begin position="84"/>
        <end position="131"/>
    </location>
</feature>
<dbReference type="Pfam" id="PF00096">
    <property type="entry name" value="zf-C2H2"/>
    <property type="match status" value="1"/>
</dbReference>
<feature type="region of interest" description="Disordered" evidence="8">
    <location>
        <begin position="1"/>
        <end position="26"/>
    </location>
</feature>
<evidence type="ECO:0000256" key="7">
    <source>
        <dbReference type="PROSITE-ProRule" id="PRU00042"/>
    </source>
</evidence>
<feature type="compositionally biased region" description="Polar residues" evidence="8">
    <location>
        <begin position="274"/>
        <end position="288"/>
    </location>
</feature>
<dbReference type="Gene3D" id="3.30.160.60">
    <property type="entry name" value="Classic Zinc Finger"/>
    <property type="match status" value="2"/>
</dbReference>
<dbReference type="PROSITE" id="PS00028">
    <property type="entry name" value="ZINC_FINGER_C2H2_1"/>
    <property type="match status" value="3"/>
</dbReference>
<proteinExistence type="predicted"/>
<sequence>MQPSDPACSILERRNSPHNSQGCEESHRLYGQLSETNKSCFTHPSSVPGVYSSTTAPIIACVQSSSLDFLQRHHNSRISVKEEIPVSESPVPQRCPPPSLSSSNTWKTPDTNITSPSSSAPHPPGPHKPARAKMSFSISSLIGNEEKDTEAVDTSENFVNQINKCQDNHKCEVKQFLPRQSDMDQYSNSKTPEPKVKSSENLSVSTSFSNRILKACSQVDHLSSLPQPRESSYSEDSLSTQNSIRGDSHQAESKSSKCASLEINSSYHRYKVETSSSVSRVQESQNTAPVVRSPSDETNDSSNYTSDTPPQPSAFSEISPRPECHQNLSTNIAPPPDVQKDPSALPSIPGTQENHFPSYRPYFQEMNGSLSKPLVSPAVKDYDLRLPVPPSPLSVTDHPMTHRYVLPGHLWQRLPVRASLYQPFPMRFEARDPQFNVHNPLLTPLHASTETPQKIFLSSNIRPHYQSPAYVGHGPDTLPAVVGVSTGQHTVSQSEDTSPRSDTTNGSLPSSSSSSASSGLLSPTSPAPSSAHSDILSPVKAGHADVTALSSHVISQPGHAPGHPDQCPSLSRTSLDGLRWNVGRPGKDESQEGKSFKTFLENANVRIEFINSGNGIKNPLLSTEFTDNKLGLVSGNRSLPCPVCQLTFDSPKHLQRHFKSHKEIKRFLCTFCGKGFNDTFDLKRHTRTHTGVRPYRCSHCDKAFTQRCSLESHCRKIHGLAEELAFNERRVKLYVCEDCGHSTDLADEHYAHVRHAHSQRHAPLKRNVNIEVAST</sequence>
<feature type="region of interest" description="Disordered" evidence="8">
    <location>
        <begin position="274"/>
        <end position="356"/>
    </location>
</feature>
<gene>
    <name evidence="11" type="primary">LOC101845192</name>
</gene>
<feature type="compositionally biased region" description="Polar residues" evidence="8">
    <location>
        <begin position="100"/>
        <end position="114"/>
    </location>
</feature>
<comment type="subcellular location">
    <subcellularLocation>
        <location evidence="1">Nucleus</location>
    </subcellularLocation>
</comment>
<feature type="compositionally biased region" description="Polar residues" evidence="8">
    <location>
        <begin position="300"/>
        <end position="316"/>
    </location>
</feature>